<keyword evidence="6" id="KW-0256">Endoplasmic reticulum</keyword>
<dbReference type="AlphaFoldDB" id="A0A087UHN8"/>
<evidence type="ECO:0000256" key="9">
    <source>
        <dbReference type="ARBA" id="ARBA00032607"/>
    </source>
</evidence>
<evidence type="ECO:0000256" key="12">
    <source>
        <dbReference type="ARBA" id="ARBA00049763"/>
    </source>
</evidence>
<comment type="subcellular location">
    <subcellularLocation>
        <location evidence="1">Endoplasmic reticulum membrane</location>
        <topology evidence="1">Multi-pass membrane protein</topology>
    </subcellularLocation>
</comment>
<protein>
    <recommendedName>
        <fullName evidence="12">CAAX prenyl protease 2</fullName>
        <ecNumber evidence="11">3.4.26.1</ecNumber>
    </recommendedName>
    <alternativeName>
        <fullName evidence="9">Farnesylated proteins-converting enzyme 2</fullName>
    </alternativeName>
</protein>
<reference evidence="15 16" key="1">
    <citation type="submission" date="2013-11" db="EMBL/GenBank/DDBJ databases">
        <title>Genome sequencing of Stegodyphus mimosarum.</title>
        <authorList>
            <person name="Bechsgaard J."/>
        </authorList>
    </citation>
    <scope>NUCLEOTIDE SEQUENCE [LARGE SCALE GENOMIC DNA]</scope>
</reference>
<feature type="domain" description="CAAX prenyl protease 2/Lysostaphin resistance protein A-like" evidence="14">
    <location>
        <begin position="135"/>
        <end position="184"/>
    </location>
</feature>
<evidence type="ECO:0000256" key="13">
    <source>
        <dbReference type="SAM" id="Phobius"/>
    </source>
</evidence>
<evidence type="ECO:0000256" key="4">
    <source>
        <dbReference type="ARBA" id="ARBA00022692"/>
    </source>
</evidence>
<keyword evidence="4 13" id="KW-0812">Transmembrane</keyword>
<keyword evidence="8 13" id="KW-0472">Membrane</keyword>
<keyword evidence="16" id="KW-1185">Reference proteome</keyword>
<dbReference type="STRING" id="407821.A0A087UHN8"/>
<evidence type="ECO:0000256" key="1">
    <source>
        <dbReference type="ARBA" id="ARBA00004477"/>
    </source>
</evidence>
<evidence type="ECO:0000256" key="6">
    <source>
        <dbReference type="ARBA" id="ARBA00022824"/>
    </source>
</evidence>
<evidence type="ECO:0000256" key="11">
    <source>
        <dbReference type="ARBA" id="ARBA00049729"/>
    </source>
</evidence>
<dbReference type="Proteomes" id="UP000054359">
    <property type="component" value="Unassembled WGS sequence"/>
</dbReference>
<dbReference type="EC" id="3.4.26.1" evidence="11"/>
<dbReference type="PANTHER" id="PTHR13046">
    <property type="entry name" value="PROTEASE U48 CAAX PRENYL PROTEASE RCE1"/>
    <property type="match status" value="1"/>
</dbReference>
<dbReference type="GO" id="GO:0071586">
    <property type="term" value="P:CAAX-box protein processing"/>
    <property type="evidence" value="ECO:0007669"/>
    <property type="project" value="InterPro"/>
</dbReference>
<accession>A0A087UHN8</accession>
<sequence length="202" mass="23235">MITKLFLNRLELGCISNVLVCVLLATLYVGSLYVWRNIHGRDHPSTIKKRILSVFLMSFVSAVFVYVFADREYFGSDHTYWSLLGLRLSGIIPAVFLPLLLTMVLFLGPVSLHYSDGIYNKFFDFNLWIYCLTNVVWLRNHVIAPFFEEFTFRACMLPILVPCFEYKTSVILCPIFFGIAHLHLLNEKLAHGAKFKVAVLQS</sequence>
<dbReference type="Pfam" id="PF02517">
    <property type="entry name" value="Rce1-like"/>
    <property type="match status" value="1"/>
</dbReference>
<gene>
    <name evidence="15" type="ORF">X975_24719</name>
</gene>
<evidence type="ECO:0000313" key="15">
    <source>
        <dbReference type="EMBL" id="KFM76877.1"/>
    </source>
</evidence>
<evidence type="ECO:0000256" key="7">
    <source>
        <dbReference type="ARBA" id="ARBA00022989"/>
    </source>
</evidence>
<evidence type="ECO:0000256" key="3">
    <source>
        <dbReference type="ARBA" id="ARBA00022670"/>
    </source>
</evidence>
<dbReference type="InterPro" id="IPR039731">
    <property type="entry name" value="Rce1"/>
</dbReference>
<dbReference type="OMA" id="FPLICNT"/>
<evidence type="ECO:0000256" key="5">
    <source>
        <dbReference type="ARBA" id="ARBA00022801"/>
    </source>
</evidence>
<organism evidence="15 16">
    <name type="scientific">Stegodyphus mimosarum</name>
    <name type="common">African social velvet spider</name>
    <dbReference type="NCBI Taxonomy" id="407821"/>
    <lineage>
        <taxon>Eukaryota</taxon>
        <taxon>Metazoa</taxon>
        <taxon>Ecdysozoa</taxon>
        <taxon>Arthropoda</taxon>
        <taxon>Chelicerata</taxon>
        <taxon>Arachnida</taxon>
        <taxon>Araneae</taxon>
        <taxon>Araneomorphae</taxon>
        <taxon>Entelegynae</taxon>
        <taxon>Eresoidea</taxon>
        <taxon>Eresidae</taxon>
        <taxon>Stegodyphus</taxon>
    </lineage>
</organism>
<name>A0A087UHN8_STEMI</name>
<feature type="transmembrane region" description="Helical" evidence="13">
    <location>
        <begin position="127"/>
        <end position="147"/>
    </location>
</feature>
<keyword evidence="7 13" id="KW-1133">Transmembrane helix</keyword>
<feature type="transmembrane region" description="Helical" evidence="13">
    <location>
        <begin position="12"/>
        <end position="31"/>
    </location>
</feature>
<dbReference type="EMBL" id="KK119844">
    <property type="protein sequence ID" value="KFM76877.1"/>
    <property type="molecule type" value="Genomic_DNA"/>
</dbReference>
<keyword evidence="5" id="KW-0378">Hydrolase</keyword>
<keyword evidence="3 15" id="KW-0645">Protease</keyword>
<comment type="similarity">
    <text evidence="2">Belongs to the peptidase U48 family.</text>
</comment>
<feature type="transmembrane region" description="Helical" evidence="13">
    <location>
        <begin position="51"/>
        <end position="69"/>
    </location>
</feature>
<evidence type="ECO:0000313" key="16">
    <source>
        <dbReference type="Proteomes" id="UP000054359"/>
    </source>
</evidence>
<dbReference type="OrthoDB" id="271604at2759"/>
<dbReference type="GO" id="GO:0004222">
    <property type="term" value="F:metalloendopeptidase activity"/>
    <property type="evidence" value="ECO:0007669"/>
    <property type="project" value="InterPro"/>
</dbReference>
<dbReference type="PANTHER" id="PTHR13046:SF0">
    <property type="entry name" value="CAAX PRENYL PROTEASE 2"/>
    <property type="match status" value="1"/>
</dbReference>
<evidence type="ECO:0000256" key="8">
    <source>
        <dbReference type="ARBA" id="ARBA00023136"/>
    </source>
</evidence>
<comment type="catalytic activity">
    <reaction evidence="10">
        <text>Hydrolyzes the peptide bond -P2-(S-farnesyl or geranylgeranyl)C-P1'-P2'-P3'-COOH where P1' and P2' are amino acids with aliphatic sidechains and P3' is any C-terminal residue.</text>
        <dbReference type="EC" id="3.4.26.1"/>
    </reaction>
</comment>
<evidence type="ECO:0000256" key="10">
    <source>
        <dbReference type="ARBA" id="ARBA00047280"/>
    </source>
</evidence>
<evidence type="ECO:0000259" key="14">
    <source>
        <dbReference type="Pfam" id="PF02517"/>
    </source>
</evidence>
<proteinExistence type="inferred from homology"/>
<dbReference type="GO" id="GO:0005789">
    <property type="term" value="C:endoplasmic reticulum membrane"/>
    <property type="evidence" value="ECO:0007669"/>
    <property type="project" value="UniProtKB-SubCell"/>
</dbReference>
<evidence type="ECO:0000256" key="2">
    <source>
        <dbReference type="ARBA" id="ARBA00006897"/>
    </source>
</evidence>
<feature type="transmembrane region" description="Helical" evidence="13">
    <location>
        <begin position="81"/>
        <end position="107"/>
    </location>
</feature>
<dbReference type="InterPro" id="IPR003675">
    <property type="entry name" value="Rce1/LyrA-like_dom"/>
</dbReference>
<feature type="non-terminal residue" evidence="15">
    <location>
        <position position="202"/>
    </location>
</feature>